<dbReference type="Pfam" id="PF01381">
    <property type="entry name" value="HTH_3"/>
    <property type="match status" value="1"/>
</dbReference>
<gene>
    <name evidence="2" type="ORF">V0288_11120</name>
</gene>
<accession>A0AAW9QIP8</accession>
<dbReference type="Proteomes" id="UP001328733">
    <property type="component" value="Unassembled WGS sequence"/>
</dbReference>
<dbReference type="Gene3D" id="1.10.260.40">
    <property type="entry name" value="lambda repressor-like DNA-binding domains"/>
    <property type="match status" value="1"/>
</dbReference>
<reference evidence="2 3" key="1">
    <citation type="submission" date="2024-01" db="EMBL/GenBank/DDBJ databases">
        <title>Genomic insights into the taxonomy and metabolism of the cyanobacterium Pannus brasiliensis CCIBt3594.</title>
        <authorList>
            <person name="Machado M."/>
            <person name="Botero N.B."/>
            <person name="Andreote A.P.D."/>
            <person name="Feitosa A.M.T."/>
            <person name="Popin R."/>
            <person name="Sivonen K."/>
            <person name="Fiore M.F."/>
        </authorList>
    </citation>
    <scope>NUCLEOTIDE SEQUENCE [LARGE SCALE GENOMIC DNA]</scope>
    <source>
        <strain evidence="2 3">CCIBt3594</strain>
    </source>
</reference>
<dbReference type="RefSeq" id="WP_332865150.1">
    <property type="nucleotide sequence ID" value="NZ_JBAFSM010000018.1"/>
</dbReference>
<evidence type="ECO:0000259" key="1">
    <source>
        <dbReference type="PROSITE" id="PS50943"/>
    </source>
</evidence>
<evidence type="ECO:0000313" key="2">
    <source>
        <dbReference type="EMBL" id="MEG3437670.1"/>
    </source>
</evidence>
<dbReference type="CDD" id="cd00093">
    <property type="entry name" value="HTH_XRE"/>
    <property type="match status" value="1"/>
</dbReference>
<dbReference type="GO" id="GO:0003677">
    <property type="term" value="F:DNA binding"/>
    <property type="evidence" value="ECO:0007669"/>
    <property type="project" value="InterPro"/>
</dbReference>
<dbReference type="PROSITE" id="PS50943">
    <property type="entry name" value="HTH_CROC1"/>
    <property type="match status" value="1"/>
</dbReference>
<sequence length="123" mass="13818">MEDRKIRLQKMLAELAKNYSSESELARAMGIPRQAFGTYARAESFPQGENLQKIANFLNLSIDELMGQLWEKERSLKTKEKGATYQVNSNKAEDLIPIAAQLPNSEKLALVKYLVNSLDVAVS</sequence>
<protein>
    <submittedName>
        <fullName evidence="2">Helix-turn-helix transcriptional regulator</fullName>
    </submittedName>
</protein>
<feature type="domain" description="HTH cro/C1-type" evidence="1">
    <location>
        <begin position="23"/>
        <end position="65"/>
    </location>
</feature>
<dbReference type="InterPro" id="IPR001387">
    <property type="entry name" value="Cro/C1-type_HTH"/>
</dbReference>
<name>A0AAW9QIP8_9CHRO</name>
<dbReference type="AlphaFoldDB" id="A0AAW9QIP8"/>
<proteinExistence type="predicted"/>
<evidence type="ECO:0000313" key="3">
    <source>
        <dbReference type="Proteomes" id="UP001328733"/>
    </source>
</evidence>
<dbReference type="SMART" id="SM00530">
    <property type="entry name" value="HTH_XRE"/>
    <property type="match status" value="1"/>
</dbReference>
<comment type="caution">
    <text evidence="2">The sequence shown here is derived from an EMBL/GenBank/DDBJ whole genome shotgun (WGS) entry which is preliminary data.</text>
</comment>
<dbReference type="SUPFAM" id="SSF47413">
    <property type="entry name" value="lambda repressor-like DNA-binding domains"/>
    <property type="match status" value="1"/>
</dbReference>
<keyword evidence="3" id="KW-1185">Reference proteome</keyword>
<organism evidence="2 3">
    <name type="scientific">Pannus brasiliensis CCIBt3594</name>
    <dbReference type="NCBI Taxonomy" id="1427578"/>
    <lineage>
        <taxon>Bacteria</taxon>
        <taxon>Bacillati</taxon>
        <taxon>Cyanobacteriota</taxon>
        <taxon>Cyanophyceae</taxon>
        <taxon>Oscillatoriophycideae</taxon>
        <taxon>Chroococcales</taxon>
        <taxon>Microcystaceae</taxon>
        <taxon>Pannus</taxon>
    </lineage>
</organism>
<dbReference type="EMBL" id="JBAFSM010000018">
    <property type="protein sequence ID" value="MEG3437670.1"/>
    <property type="molecule type" value="Genomic_DNA"/>
</dbReference>
<dbReference type="InterPro" id="IPR010982">
    <property type="entry name" value="Lambda_DNA-bd_dom_sf"/>
</dbReference>